<evidence type="ECO:0000313" key="8">
    <source>
        <dbReference type="EMBL" id="GAA3639998.1"/>
    </source>
</evidence>
<dbReference type="EMBL" id="BAAAYU010000005">
    <property type="protein sequence ID" value="GAA3639998.1"/>
    <property type="molecule type" value="Genomic_DNA"/>
</dbReference>
<evidence type="ECO:0000259" key="5">
    <source>
        <dbReference type="Pfam" id="PF08531"/>
    </source>
</evidence>
<evidence type="ECO:0000259" key="4">
    <source>
        <dbReference type="Pfam" id="PF05592"/>
    </source>
</evidence>
<comment type="caution">
    <text evidence="8">The sequence shown here is derived from an EMBL/GenBank/DDBJ whole genome shotgun (WGS) entry which is preliminary data.</text>
</comment>
<evidence type="ECO:0000256" key="2">
    <source>
        <dbReference type="ARBA" id="ARBA00012652"/>
    </source>
</evidence>
<evidence type="ECO:0000256" key="3">
    <source>
        <dbReference type="ARBA" id="ARBA00022801"/>
    </source>
</evidence>
<dbReference type="SUPFAM" id="SSF48208">
    <property type="entry name" value="Six-hairpin glycosidases"/>
    <property type="match status" value="1"/>
</dbReference>
<dbReference type="InterPro" id="IPR008902">
    <property type="entry name" value="Rhamnosid_concanavalin"/>
</dbReference>
<dbReference type="InterPro" id="IPR035396">
    <property type="entry name" value="Bac_rhamnosid6H"/>
</dbReference>
<proteinExistence type="predicted"/>
<dbReference type="PANTHER" id="PTHR33307">
    <property type="entry name" value="ALPHA-RHAMNOSIDASE (EUROFUNG)"/>
    <property type="match status" value="1"/>
</dbReference>
<gene>
    <name evidence="8" type="ORF">GCM10022200_24430</name>
</gene>
<dbReference type="Gene3D" id="2.60.120.260">
    <property type="entry name" value="Galactose-binding domain-like"/>
    <property type="match status" value="2"/>
</dbReference>
<dbReference type="Proteomes" id="UP001501697">
    <property type="component" value="Unassembled WGS sequence"/>
</dbReference>
<name>A0ABP7AUB5_9MICO</name>
<dbReference type="InterPro" id="IPR016007">
    <property type="entry name" value="Alpha_rhamnosid"/>
</dbReference>
<dbReference type="Gene3D" id="2.60.420.10">
    <property type="entry name" value="Maltose phosphorylase, domain 3"/>
    <property type="match status" value="1"/>
</dbReference>
<dbReference type="PIRSF" id="PIRSF010631">
    <property type="entry name" value="A-rhamnsds"/>
    <property type="match status" value="1"/>
</dbReference>
<dbReference type="Gene3D" id="2.60.40.10">
    <property type="entry name" value="Immunoglobulins"/>
    <property type="match status" value="1"/>
</dbReference>
<dbReference type="InterPro" id="IPR013783">
    <property type="entry name" value="Ig-like_fold"/>
</dbReference>
<organism evidence="8 9">
    <name type="scientific">Microbacterium awajiense</name>
    <dbReference type="NCBI Taxonomy" id="415214"/>
    <lineage>
        <taxon>Bacteria</taxon>
        <taxon>Bacillati</taxon>
        <taxon>Actinomycetota</taxon>
        <taxon>Actinomycetes</taxon>
        <taxon>Micrococcales</taxon>
        <taxon>Microbacteriaceae</taxon>
        <taxon>Microbacterium</taxon>
    </lineage>
</organism>
<evidence type="ECO:0000256" key="1">
    <source>
        <dbReference type="ARBA" id="ARBA00001445"/>
    </source>
</evidence>
<dbReference type="Pfam" id="PF25788">
    <property type="entry name" value="Ig_Rha78A_N"/>
    <property type="match status" value="1"/>
</dbReference>
<feature type="domain" description="Alpha-L-rhamnosidase concanavalin-like" evidence="4">
    <location>
        <begin position="326"/>
        <end position="423"/>
    </location>
</feature>
<dbReference type="InterPro" id="IPR035398">
    <property type="entry name" value="Bac_rhamnosid_C"/>
</dbReference>
<dbReference type="PANTHER" id="PTHR33307:SF6">
    <property type="entry name" value="ALPHA-RHAMNOSIDASE (EUROFUNG)-RELATED"/>
    <property type="match status" value="1"/>
</dbReference>
<accession>A0ABP7AUB5</accession>
<evidence type="ECO:0000313" key="9">
    <source>
        <dbReference type="Proteomes" id="UP001501697"/>
    </source>
</evidence>
<dbReference type="Pfam" id="PF08531">
    <property type="entry name" value="Bac_rhamnosid_N"/>
    <property type="match status" value="1"/>
</dbReference>
<feature type="domain" description="Bacterial alpha-L-rhamnosidase N-terminal" evidence="5">
    <location>
        <begin position="156"/>
        <end position="316"/>
    </location>
</feature>
<dbReference type="Pfam" id="PF17390">
    <property type="entry name" value="Bac_rhamnosid_C"/>
    <property type="match status" value="1"/>
</dbReference>
<evidence type="ECO:0000259" key="7">
    <source>
        <dbReference type="Pfam" id="PF17390"/>
    </source>
</evidence>
<dbReference type="GO" id="GO:0016787">
    <property type="term" value="F:hydrolase activity"/>
    <property type="evidence" value="ECO:0007669"/>
    <property type="project" value="UniProtKB-KW"/>
</dbReference>
<dbReference type="Pfam" id="PF17389">
    <property type="entry name" value="Bac_rhamnosid6H"/>
    <property type="match status" value="1"/>
</dbReference>
<dbReference type="EC" id="3.2.1.40" evidence="2"/>
<keyword evidence="3 8" id="KW-0378">Hydrolase</keyword>
<dbReference type="Pfam" id="PF05592">
    <property type="entry name" value="Bac_rhamnosid"/>
    <property type="match status" value="1"/>
</dbReference>
<feature type="domain" description="Alpha-L-rhamnosidase six-hairpin glycosidase" evidence="6">
    <location>
        <begin position="429"/>
        <end position="776"/>
    </location>
</feature>
<reference evidence="9" key="1">
    <citation type="journal article" date="2019" name="Int. J. Syst. Evol. Microbiol.">
        <title>The Global Catalogue of Microorganisms (GCM) 10K type strain sequencing project: providing services to taxonomists for standard genome sequencing and annotation.</title>
        <authorList>
            <consortium name="The Broad Institute Genomics Platform"/>
            <consortium name="The Broad Institute Genome Sequencing Center for Infectious Disease"/>
            <person name="Wu L."/>
            <person name="Ma J."/>
        </authorList>
    </citation>
    <scope>NUCLEOTIDE SEQUENCE [LARGE SCALE GENOMIC DNA]</scope>
    <source>
        <strain evidence="9">JCM 16544</strain>
    </source>
</reference>
<sequence length="869" mass="95031">MADVESETSTMTPRTTPPTITRLRAEQVLPGEVLGEPRPRLSWMLDGGDPHFRQDRFEVELTARSGVELYRGHGSENVLVAWPFRPLSSRESARVRVRCGSSDGEWTPWSPSCVIEAGLLDPADWSAQFVSPRTLAGMEDGAPHVFTEFEVAQAPVAATLYMSAHGIYEPWLNGVRVGQDVFAPGWTTYQKRVRYQAYDVTGVVAAGRNTLGALLGNGWYRGQLVWKGNRRSYGKRLALLAQLELRFADGTTRTISSDGSWRASATGILFDDFYDGQTQDLRISLQPDPANAEGVDVIKADLSRLVARRGPAVRPTERIPARSLKRSPSGRLLVDFGQNVAGWVELTVAGLTEGAEVVVRHAEVLEGGELARRPLRSAQATCTYILAGEHAQTLRPTFTYSGFRYIDILGLDEAQLVEVSAVVLGTDLERTGWLTTSDADLNRLHDNAVWSARGNFLDVPTDCPQRDERLGWTGDIQLFSPTANFLFDTSGFLAGWLEDLAAEQLPDGSVPFIIPDVLREGTAAAAGWGDAAVVVPSELHRAFADEGVLARQYSSMRAWVDKVTSLADEDHVWDARDQFGDWLDPTAPPDAPMKAQADQAVVATACYARSARLLAQAAHTLGEVRDARRYSALADDIARGFQARFVTADGRVLSDCQTVYALALCGDLISDEAVRAAAGDRLAELVVEADYTVATGLQGTAVILDALVMAGRVDVAYRMLRETQMPSWLYAVGMGATTIWERWDSMLPDGSVNPGEMTSFNHYANGAVVDWMHRRIGGIAPTSPGYRTFEVRPLVTRDLDFARARHRCPHGDIAVEWSREGQVVDLSVRVPHGTSATVWVPGSREPVRAETGTHRWRGVLHPAGAAPTV</sequence>
<dbReference type="InterPro" id="IPR013737">
    <property type="entry name" value="Bac_rhamnosid_N"/>
</dbReference>
<keyword evidence="9" id="KW-1185">Reference proteome</keyword>
<dbReference type="Gene3D" id="1.50.10.10">
    <property type="match status" value="1"/>
</dbReference>
<feature type="domain" description="Alpha-L-rhamnosidase C-terminal" evidence="7">
    <location>
        <begin position="778"/>
        <end position="853"/>
    </location>
</feature>
<comment type="catalytic activity">
    <reaction evidence="1">
        <text>Hydrolysis of terminal non-reducing alpha-L-rhamnose residues in alpha-L-rhamnosides.</text>
        <dbReference type="EC" id="3.2.1.40"/>
    </reaction>
</comment>
<dbReference type="InterPro" id="IPR008928">
    <property type="entry name" value="6-hairpin_glycosidase_sf"/>
</dbReference>
<protein>
    <recommendedName>
        <fullName evidence="2">alpha-L-rhamnosidase</fullName>
        <ecNumber evidence="2">3.2.1.40</ecNumber>
    </recommendedName>
</protein>
<evidence type="ECO:0000259" key="6">
    <source>
        <dbReference type="Pfam" id="PF17389"/>
    </source>
</evidence>
<dbReference type="InterPro" id="IPR012341">
    <property type="entry name" value="6hp_glycosidase-like_sf"/>
</dbReference>